<dbReference type="Gene3D" id="3.90.182.10">
    <property type="entry name" value="Toxin - Anthrax Protective Antigen,domain 1"/>
    <property type="match status" value="1"/>
</dbReference>
<keyword evidence="9" id="KW-1185">Reference proteome</keyword>
<dbReference type="GO" id="GO:0020037">
    <property type="term" value="F:heme binding"/>
    <property type="evidence" value="ECO:0007669"/>
    <property type="project" value="InterPro"/>
</dbReference>
<evidence type="ECO:0000256" key="5">
    <source>
        <dbReference type="SAM" id="SignalP"/>
    </source>
</evidence>
<dbReference type="KEGG" id="pbs:Plabr_2300"/>
<protein>
    <recommendedName>
        <fullName evidence="10">PA14 domain protein</fullName>
    </recommendedName>
</protein>
<dbReference type="Pfam" id="PF13442">
    <property type="entry name" value="Cytochrome_CBB3"/>
    <property type="match status" value="1"/>
</dbReference>
<dbReference type="Proteomes" id="UP000006860">
    <property type="component" value="Chromosome"/>
</dbReference>
<keyword evidence="1 4" id="KW-0349">Heme</keyword>
<dbReference type="GO" id="GO:0009055">
    <property type="term" value="F:electron transfer activity"/>
    <property type="evidence" value="ECO:0007669"/>
    <property type="project" value="InterPro"/>
</dbReference>
<keyword evidence="3 4" id="KW-0408">Iron</keyword>
<dbReference type="Gene3D" id="1.10.760.10">
    <property type="entry name" value="Cytochrome c-like domain"/>
    <property type="match status" value="1"/>
</dbReference>
<organism evidence="8 9">
    <name type="scientific">Rubinisphaera brasiliensis (strain ATCC 49424 / DSM 5305 / JCM 21570 / IAM 15109 / NBRC 103401 / IFAM 1448)</name>
    <name type="common">Planctomyces brasiliensis</name>
    <dbReference type="NCBI Taxonomy" id="756272"/>
    <lineage>
        <taxon>Bacteria</taxon>
        <taxon>Pseudomonadati</taxon>
        <taxon>Planctomycetota</taxon>
        <taxon>Planctomycetia</taxon>
        <taxon>Planctomycetales</taxon>
        <taxon>Planctomycetaceae</taxon>
        <taxon>Rubinisphaera</taxon>
    </lineage>
</organism>
<feature type="domain" description="PA14" evidence="7">
    <location>
        <begin position="143"/>
        <end position="287"/>
    </location>
</feature>
<dbReference type="SUPFAM" id="SSF46626">
    <property type="entry name" value="Cytochrome c"/>
    <property type="match status" value="1"/>
</dbReference>
<dbReference type="PROSITE" id="PS51007">
    <property type="entry name" value="CYTC"/>
    <property type="match status" value="1"/>
</dbReference>
<evidence type="ECO:0008006" key="10">
    <source>
        <dbReference type="Google" id="ProtNLM"/>
    </source>
</evidence>
<dbReference type="InterPro" id="IPR011658">
    <property type="entry name" value="PA14_dom"/>
</dbReference>
<dbReference type="SUPFAM" id="SSF56988">
    <property type="entry name" value="Anthrax protective antigen"/>
    <property type="match status" value="1"/>
</dbReference>
<dbReference type="InterPro" id="IPR013042">
    <property type="entry name" value="DUF1592"/>
</dbReference>
<evidence type="ECO:0000313" key="8">
    <source>
        <dbReference type="EMBL" id="ADY59902.1"/>
    </source>
</evidence>
<name>F0SLX7_RUBBR</name>
<feature type="signal peptide" evidence="5">
    <location>
        <begin position="1"/>
        <end position="25"/>
    </location>
</feature>
<reference evidence="9" key="1">
    <citation type="submission" date="2011-02" db="EMBL/GenBank/DDBJ databases">
        <title>The complete genome of Planctomyces brasiliensis DSM 5305.</title>
        <authorList>
            <person name="Lucas S."/>
            <person name="Copeland A."/>
            <person name="Lapidus A."/>
            <person name="Bruce D."/>
            <person name="Goodwin L."/>
            <person name="Pitluck S."/>
            <person name="Kyrpides N."/>
            <person name="Mavromatis K."/>
            <person name="Pagani I."/>
            <person name="Ivanova N."/>
            <person name="Ovchinnikova G."/>
            <person name="Lu M."/>
            <person name="Detter J.C."/>
            <person name="Han C."/>
            <person name="Land M."/>
            <person name="Hauser L."/>
            <person name="Markowitz V."/>
            <person name="Cheng J.-F."/>
            <person name="Hugenholtz P."/>
            <person name="Woyke T."/>
            <person name="Wu D."/>
            <person name="Tindall B."/>
            <person name="Pomrenke H.G."/>
            <person name="Brambilla E."/>
            <person name="Klenk H.-P."/>
            <person name="Eisen J.A."/>
        </authorList>
    </citation>
    <scope>NUCLEOTIDE SEQUENCE [LARGE SCALE GENOMIC DNA]</scope>
    <source>
        <strain evidence="9">ATCC 49424 / DSM 5305 / JCM 21570 / NBRC 103401 / IFAM 1448</strain>
    </source>
</reference>
<evidence type="ECO:0000256" key="4">
    <source>
        <dbReference type="PROSITE-ProRule" id="PRU00433"/>
    </source>
</evidence>
<feature type="chain" id="PRO_5003258688" description="PA14 domain protein" evidence="5">
    <location>
        <begin position="26"/>
        <end position="763"/>
    </location>
</feature>
<gene>
    <name evidence="8" type="ordered locus">Plabr_2300</name>
</gene>
<dbReference type="Pfam" id="PF07691">
    <property type="entry name" value="PA14"/>
    <property type="match status" value="1"/>
</dbReference>
<dbReference type="eggNOG" id="COG3258">
    <property type="taxonomic scope" value="Bacteria"/>
</dbReference>
<dbReference type="PROSITE" id="PS51820">
    <property type="entry name" value="PA14"/>
    <property type="match status" value="1"/>
</dbReference>
<feature type="domain" description="Cytochrome c" evidence="6">
    <location>
        <begin position="28"/>
        <end position="101"/>
    </location>
</feature>
<evidence type="ECO:0000256" key="2">
    <source>
        <dbReference type="ARBA" id="ARBA00022723"/>
    </source>
</evidence>
<keyword evidence="2 4" id="KW-0479">Metal-binding</keyword>
<dbReference type="InterPro" id="IPR036909">
    <property type="entry name" value="Cyt_c-like_dom_sf"/>
</dbReference>
<dbReference type="EMBL" id="CP002546">
    <property type="protein sequence ID" value="ADY59902.1"/>
    <property type="molecule type" value="Genomic_DNA"/>
</dbReference>
<evidence type="ECO:0000256" key="1">
    <source>
        <dbReference type="ARBA" id="ARBA00022617"/>
    </source>
</evidence>
<dbReference type="HOGENOM" id="CLU_007458_1_0_0"/>
<accession>F0SLX7</accession>
<keyword evidence="5" id="KW-0732">Signal</keyword>
<dbReference type="RefSeq" id="WP_013628626.1">
    <property type="nucleotide sequence ID" value="NC_015174.1"/>
</dbReference>
<evidence type="ECO:0000259" key="6">
    <source>
        <dbReference type="PROSITE" id="PS51007"/>
    </source>
</evidence>
<evidence type="ECO:0000313" key="9">
    <source>
        <dbReference type="Proteomes" id="UP000006860"/>
    </source>
</evidence>
<dbReference type="Pfam" id="PF07631">
    <property type="entry name" value="PSD4"/>
    <property type="match status" value="1"/>
</dbReference>
<proteinExistence type="predicted"/>
<dbReference type="InterPro" id="IPR013039">
    <property type="entry name" value="DUF1588"/>
</dbReference>
<sequence>MTPLKLQNLLPLLIALLLLPALAVADDIKPHPGLAVYRAQCVDCHGERGEGVEGVYPQPLIGDLSIKELSSYISGAMPEGAPEECVGQDAEAVAEYIHQEFYSIIARVRNQPPEIDMARLTVRQYRNSLADLAGSFSWQGNWDDKRGLDADYYKTRRRSNENRVIERVDPVVKFDFGEGSPSEEIPAEEFTINWRGGLLAPETGVYDIILETENAGELWLNDTRVPLIDARVKSGDQTTYRESIFLLGGRVYPIRIDYTKSKNETKSSVSLRWKRPHGVDETIATHYLSPNNFNQTLVIETDFPPDDKSVGYERGVSVSKEWNDATTYGAIEFADKLMPEISKLAKLPKEEDQHAEKLKEFCRTLATRAFRRPLTPELEELYIERQFRDAESPMVATKRAILLTLKSPRFLFPGAAAEKFDDYRVASWLALALWDSIPDQNLLNAAGKNQLNTESQIRGQADRMVKDLRAKGKMQAFFAQWLNLGHFEELSKSDAVYPEFDKAIVNDLRTSLELFVDDVVWSDSSDYRQLLLSDTAYLNGRLAEFYGVKEHEGETFERVSFQPEIRAGLVSHPFLLAGLAYEDTSSPIHRGVFVARSLLGRFLKPPPIAVAPVPADLKPDMTTRERVAEQTSSTMCAACHGMINPLGFALENFDAVGRFREQEKGKTVNSSGIYIDREGNDNEFQGARGLAEFLVDSPEAHSAFTEQLFQYLTKQPIQAFGPDLHEQLQTQFVKENFHIRRLLTNTAVKSVLAARTLRETPEK</sequence>
<evidence type="ECO:0000259" key="7">
    <source>
        <dbReference type="PROSITE" id="PS51820"/>
    </source>
</evidence>
<dbReference type="OrthoDB" id="175242at2"/>
<dbReference type="STRING" id="756272.Plabr_2300"/>
<dbReference type="GO" id="GO:0046872">
    <property type="term" value="F:metal ion binding"/>
    <property type="evidence" value="ECO:0007669"/>
    <property type="project" value="UniProtKB-KW"/>
</dbReference>
<dbReference type="Pfam" id="PF07627">
    <property type="entry name" value="PSCyt3"/>
    <property type="match status" value="1"/>
</dbReference>
<dbReference type="InterPro" id="IPR037524">
    <property type="entry name" value="PA14/GLEYA"/>
</dbReference>
<dbReference type="AlphaFoldDB" id="F0SLX7"/>
<dbReference type="InterPro" id="IPR009056">
    <property type="entry name" value="Cyt_c-like_dom"/>
</dbReference>
<dbReference type="SMART" id="SM00758">
    <property type="entry name" value="PA14"/>
    <property type="match status" value="1"/>
</dbReference>
<evidence type="ECO:0000256" key="3">
    <source>
        <dbReference type="ARBA" id="ARBA00023004"/>
    </source>
</evidence>